<sequence>MYNRREHPLCSLCGYEICTLSGISLSVQPFNWDPQQWLSNAVALKGPKHLNDDLEPCSKPEELLTWHTATGPHRTYTYGVMTLVPSGEIIHPHMNISADTSSGIAYWYLGFHNACANIARQFIQLSPTSQLDSFFDIWTTLNARYLKGPKGHGGWDHASSVPRKTPRGTYIWSQEIAYYLPHWTSEDSEEWYSSPPASTSSRLFQERLDSLPQELKDKIISHLGCGLVTEVSNHLLPQSYWKQLLVQIPFLWDLDADKVQQFPDIPGKEWDWERLVRQLMTGPTDSTIVSQEKSWDGARTKVWSYKRAGLDVPLGLTNRRRIWQILDDMDPKELDVLDDPLFWIYDSDFDEFVTATGQEGFDMHDYFHVPDGPW</sequence>
<organism evidence="1 2">
    <name type="scientific">Fusarium sarcochroum</name>
    <dbReference type="NCBI Taxonomy" id="1208366"/>
    <lineage>
        <taxon>Eukaryota</taxon>
        <taxon>Fungi</taxon>
        <taxon>Dikarya</taxon>
        <taxon>Ascomycota</taxon>
        <taxon>Pezizomycotina</taxon>
        <taxon>Sordariomycetes</taxon>
        <taxon>Hypocreomycetidae</taxon>
        <taxon>Hypocreales</taxon>
        <taxon>Nectriaceae</taxon>
        <taxon>Fusarium</taxon>
        <taxon>Fusarium lateritium species complex</taxon>
    </lineage>
</organism>
<accession>A0A8H4U1S0</accession>
<protein>
    <submittedName>
        <fullName evidence="1">Uncharacterized protein</fullName>
    </submittedName>
</protein>
<comment type="caution">
    <text evidence="1">The sequence shown here is derived from an EMBL/GenBank/DDBJ whole genome shotgun (WGS) entry which is preliminary data.</text>
</comment>
<evidence type="ECO:0000313" key="2">
    <source>
        <dbReference type="Proteomes" id="UP000622797"/>
    </source>
</evidence>
<gene>
    <name evidence="1" type="ORF">FSARC_4460</name>
</gene>
<dbReference type="Proteomes" id="UP000622797">
    <property type="component" value="Unassembled WGS sequence"/>
</dbReference>
<keyword evidence="2" id="KW-1185">Reference proteome</keyword>
<dbReference type="AlphaFoldDB" id="A0A8H4U1S0"/>
<reference evidence="1" key="1">
    <citation type="journal article" date="2020" name="BMC Genomics">
        <title>Correction to: Identification and distribution of gene clusters required for synthesis of sphingolipid metabolism inhibitors in diverse species of the filamentous fungus Fusarium.</title>
        <authorList>
            <person name="Kim H.S."/>
            <person name="Lohmar J.M."/>
            <person name="Busman M."/>
            <person name="Brown D.W."/>
            <person name="Naumann T.A."/>
            <person name="Divon H.H."/>
            <person name="Lysoe E."/>
            <person name="Uhlig S."/>
            <person name="Proctor R.H."/>
        </authorList>
    </citation>
    <scope>NUCLEOTIDE SEQUENCE</scope>
    <source>
        <strain evidence="1">NRRL 20472</strain>
    </source>
</reference>
<reference evidence="1" key="2">
    <citation type="submission" date="2020-05" db="EMBL/GenBank/DDBJ databases">
        <authorList>
            <person name="Kim H.-S."/>
            <person name="Proctor R.H."/>
            <person name="Brown D.W."/>
        </authorList>
    </citation>
    <scope>NUCLEOTIDE SEQUENCE</scope>
    <source>
        <strain evidence="1">NRRL 20472</strain>
    </source>
</reference>
<proteinExistence type="predicted"/>
<evidence type="ECO:0000313" key="1">
    <source>
        <dbReference type="EMBL" id="KAF4968099.1"/>
    </source>
</evidence>
<name>A0A8H4U1S0_9HYPO</name>
<dbReference type="EMBL" id="JABEXW010000208">
    <property type="protein sequence ID" value="KAF4968099.1"/>
    <property type="molecule type" value="Genomic_DNA"/>
</dbReference>
<dbReference type="OrthoDB" id="3932329at2759"/>